<proteinExistence type="predicted"/>
<dbReference type="AlphaFoldDB" id="A0A0K2VCJ0"/>
<organism evidence="1">
    <name type="scientific">Lepeophtheirus salmonis</name>
    <name type="common">Salmon louse</name>
    <name type="synonym">Caligus salmonis</name>
    <dbReference type="NCBI Taxonomy" id="72036"/>
    <lineage>
        <taxon>Eukaryota</taxon>
        <taxon>Metazoa</taxon>
        <taxon>Ecdysozoa</taxon>
        <taxon>Arthropoda</taxon>
        <taxon>Crustacea</taxon>
        <taxon>Multicrustacea</taxon>
        <taxon>Hexanauplia</taxon>
        <taxon>Copepoda</taxon>
        <taxon>Siphonostomatoida</taxon>
        <taxon>Caligidae</taxon>
        <taxon>Lepeophtheirus</taxon>
    </lineage>
</organism>
<accession>A0A0K2VCJ0</accession>
<reference evidence="1" key="1">
    <citation type="submission" date="2014-05" db="EMBL/GenBank/DDBJ databases">
        <authorList>
            <person name="Chronopoulou M."/>
        </authorList>
    </citation>
    <scope>NUCLEOTIDE SEQUENCE</scope>
    <source>
        <tissue evidence="1">Whole organism</tissue>
    </source>
</reference>
<evidence type="ECO:0000313" key="1">
    <source>
        <dbReference type="EMBL" id="CDW47872.1"/>
    </source>
</evidence>
<feature type="non-terminal residue" evidence="1">
    <location>
        <position position="1"/>
    </location>
</feature>
<protein>
    <submittedName>
        <fullName evidence="1">Uncharacterized protein</fullName>
    </submittedName>
</protein>
<sequence>AGVYHSILEEVLGDWKLGASRNLKRLLAQYLSEIPDGRGVFWVLEGFLDTQASSDQRI</sequence>
<dbReference type="EMBL" id="HACA01030511">
    <property type="protein sequence ID" value="CDW47872.1"/>
    <property type="molecule type" value="Transcribed_RNA"/>
</dbReference>
<name>A0A0K2VCJ0_LEPSM</name>